<organism evidence="1 2">
    <name type="scientific">Taklimakanibacter albus</name>
    <dbReference type="NCBI Taxonomy" id="2800327"/>
    <lineage>
        <taxon>Bacteria</taxon>
        <taxon>Pseudomonadati</taxon>
        <taxon>Pseudomonadota</taxon>
        <taxon>Alphaproteobacteria</taxon>
        <taxon>Hyphomicrobiales</taxon>
        <taxon>Aestuariivirgaceae</taxon>
        <taxon>Taklimakanibacter</taxon>
    </lineage>
</organism>
<name>A0ACC5R5T6_9HYPH</name>
<gene>
    <name evidence="1" type="ORF">JHL16_16790</name>
</gene>
<evidence type="ECO:0000313" key="1">
    <source>
        <dbReference type="EMBL" id="MBK1868017.1"/>
    </source>
</evidence>
<accession>A0ACC5R5T6</accession>
<comment type="caution">
    <text evidence="1">The sequence shown here is derived from an EMBL/GenBank/DDBJ whole genome shotgun (WGS) entry which is preliminary data.</text>
</comment>
<sequence length="185" mass="20466">MQWLNEPAQWRVDGKDLSFVTGDKTDFWQRTFNGWRNDNGHYYHESVTGDFSAEVVFAAGYKAQYDQAGLMLRISADQWIKAGVEFAHGHAALSSVHTQGAFSDWAIAREVDVGESVRLRLTRKGDAVCVQYKAEKGFRTLRLCTMPGASTALIGPMACSPIEGGMNVRFSGYSRGPAVDFTSEV</sequence>
<reference evidence="1" key="1">
    <citation type="submission" date="2021-01" db="EMBL/GenBank/DDBJ databases">
        <authorList>
            <person name="Sun Q."/>
        </authorList>
    </citation>
    <scope>NUCLEOTIDE SEQUENCE</scope>
    <source>
        <strain evidence="1">YIM B02566</strain>
    </source>
</reference>
<evidence type="ECO:0000313" key="2">
    <source>
        <dbReference type="Proteomes" id="UP000616151"/>
    </source>
</evidence>
<proteinExistence type="predicted"/>
<dbReference type="EMBL" id="JAENHL010000007">
    <property type="protein sequence ID" value="MBK1868017.1"/>
    <property type="molecule type" value="Genomic_DNA"/>
</dbReference>
<protein>
    <submittedName>
        <fullName evidence="1">DUF1349 domain-containing protein</fullName>
    </submittedName>
</protein>
<keyword evidence="2" id="KW-1185">Reference proteome</keyword>
<dbReference type="Proteomes" id="UP000616151">
    <property type="component" value="Unassembled WGS sequence"/>
</dbReference>